<evidence type="ECO:0008006" key="5">
    <source>
        <dbReference type="Google" id="ProtNLM"/>
    </source>
</evidence>
<proteinExistence type="predicted"/>
<evidence type="ECO:0000313" key="4">
    <source>
        <dbReference type="Proteomes" id="UP000177372"/>
    </source>
</evidence>
<reference evidence="3 4" key="1">
    <citation type="journal article" date="2016" name="Nat. Commun.">
        <title>Thousands of microbial genomes shed light on interconnected biogeochemical processes in an aquifer system.</title>
        <authorList>
            <person name="Anantharaman K."/>
            <person name="Brown C.T."/>
            <person name="Hug L.A."/>
            <person name="Sharon I."/>
            <person name="Castelle C.J."/>
            <person name="Probst A.J."/>
            <person name="Thomas B.C."/>
            <person name="Singh A."/>
            <person name="Wilkins M.J."/>
            <person name="Karaoz U."/>
            <person name="Brodie E.L."/>
            <person name="Williams K.H."/>
            <person name="Hubbard S.S."/>
            <person name="Banfield J.F."/>
        </authorList>
    </citation>
    <scope>NUCLEOTIDE SEQUENCE [LARGE SCALE GENOMIC DNA]</scope>
</reference>
<evidence type="ECO:0000313" key="3">
    <source>
        <dbReference type="EMBL" id="OGG80055.1"/>
    </source>
</evidence>
<keyword evidence="2" id="KW-1133">Transmembrane helix</keyword>
<dbReference type="Proteomes" id="UP000177372">
    <property type="component" value="Unassembled WGS sequence"/>
</dbReference>
<keyword evidence="2" id="KW-0472">Membrane</keyword>
<dbReference type="EMBL" id="MFLZ01000014">
    <property type="protein sequence ID" value="OGG80055.1"/>
    <property type="molecule type" value="Genomic_DNA"/>
</dbReference>
<gene>
    <name evidence="3" type="ORF">A3A39_03115</name>
</gene>
<keyword evidence="2" id="KW-0812">Transmembrane</keyword>
<dbReference type="AlphaFoldDB" id="A0A1F6F2G2"/>
<organism evidence="3 4">
    <name type="scientific">Candidatus Kaiserbacteria bacterium RIFCSPLOWO2_01_FULL_54_13</name>
    <dbReference type="NCBI Taxonomy" id="1798512"/>
    <lineage>
        <taxon>Bacteria</taxon>
        <taxon>Candidatus Kaiseribacteriota</taxon>
    </lineage>
</organism>
<sequence length="315" mass="34151">MADQLQVAGVSYVSSKRAAQVSGYAQDYIGQLCRKGLVESQRIGGLWYVTLDSLYQYKQKADSYVPSAPQKSESTAPQTLVSFDGKDYLSASRAAEITGYHQDYIGQLAREGRVLSRQIGTRWYVERAGIMAHKKEKDALLGAVQSEAVGIRPRGPQTAQGNITSTSGASADSRPYFTYTSDEGDLLPTTMGLEVENVLHASEVPLEEHRIPIRVVEPKISVPIESTLYPEGEEGTTRARSGALRTSLAWGSAALATVVIVLTIGYVSVANNALYSQIRSESSSALASRAAEAISLIGDVLESWLAPEVVYRRQK</sequence>
<feature type="transmembrane region" description="Helical" evidence="2">
    <location>
        <begin position="248"/>
        <end position="269"/>
    </location>
</feature>
<evidence type="ECO:0000256" key="2">
    <source>
        <dbReference type="SAM" id="Phobius"/>
    </source>
</evidence>
<name>A0A1F6F2G2_9BACT</name>
<feature type="compositionally biased region" description="Polar residues" evidence="1">
    <location>
        <begin position="157"/>
        <end position="170"/>
    </location>
</feature>
<feature type="region of interest" description="Disordered" evidence="1">
    <location>
        <begin position="153"/>
        <end position="175"/>
    </location>
</feature>
<protein>
    <recommendedName>
        <fullName evidence="5">Helix-turn-helix domain-containing protein</fullName>
    </recommendedName>
</protein>
<evidence type="ECO:0000256" key="1">
    <source>
        <dbReference type="SAM" id="MobiDB-lite"/>
    </source>
</evidence>
<comment type="caution">
    <text evidence="3">The sequence shown here is derived from an EMBL/GenBank/DDBJ whole genome shotgun (WGS) entry which is preliminary data.</text>
</comment>
<accession>A0A1F6F2G2</accession>